<dbReference type="InParanoid" id="A0A804J7W7"/>
<evidence type="ECO:0008006" key="3">
    <source>
        <dbReference type="Google" id="ProtNLM"/>
    </source>
</evidence>
<dbReference type="EnsemblPlants" id="Ma05_t23940.1">
    <property type="protein sequence ID" value="Ma05_p23940.1"/>
    <property type="gene ID" value="Ma05_g23940"/>
</dbReference>
<evidence type="ECO:0000313" key="2">
    <source>
        <dbReference type="Proteomes" id="UP000012960"/>
    </source>
</evidence>
<evidence type="ECO:0000313" key="1">
    <source>
        <dbReference type="EnsemblPlants" id="Ma05_p23940.1"/>
    </source>
</evidence>
<sequence>MWHIGPGRLECTGSFTSTIDLLFLWSVDIPRYSFISWLVCLNKLSTLDRLIMWRIQNESTTVADIASSRAIAANWNLYPNFATAKSTWHH</sequence>
<proteinExistence type="predicted"/>
<organism evidence="1 2">
    <name type="scientific">Musa acuminata subsp. malaccensis</name>
    <name type="common">Wild banana</name>
    <name type="synonym">Musa malaccensis</name>
    <dbReference type="NCBI Taxonomy" id="214687"/>
    <lineage>
        <taxon>Eukaryota</taxon>
        <taxon>Viridiplantae</taxon>
        <taxon>Streptophyta</taxon>
        <taxon>Embryophyta</taxon>
        <taxon>Tracheophyta</taxon>
        <taxon>Spermatophyta</taxon>
        <taxon>Magnoliopsida</taxon>
        <taxon>Liliopsida</taxon>
        <taxon>Zingiberales</taxon>
        <taxon>Musaceae</taxon>
        <taxon>Musa</taxon>
    </lineage>
</organism>
<keyword evidence="2" id="KW-1185">Reference proteome</keyword>
<dbReference type="AlphaFoldDB" id="A0A804J7W7"/>
<dbReference type="Proteomes" id="UP000012960">
    <property type="component" value="Unplaced"/>
</dbReference>
<dbReference type="Gramene" id="Ma05_t23940.1">
    <property type="protein sequence ID" value="Ma05_p23940.1"/>
    <property type="gene ID" value="Ma05_g23940"/>
</dbReference>
<name>A0A804J7W7_MUSAM</name>
<protein>
    <recommendedName>
        <fullName evidence="3">Reverse transcriptase zinc-binding domain-containing protein</fullName>
    </recommendedName>
</protein>
<reference evidence="1" key="1">
    <citation type="submission" date="2021-05" db="UniProtKB">
        <authorList>
            <consortium name="EnsemblPlants"/>
        </authorList>
    </citation>
    <scope>IDENTIFICATION</scope>
    <source>
        <strain evidence="1">subsp. malaccensis</strain>
    </source>
</reference>
<accession>A0A804J7W7</accession>